<protein>
    <submittedName>
        <fullName evidence="12">GAL3ST1 protein</fullName>
    </submittedName>
</protein>
<gene>
    <name evidence="12" type="primary">GAL3ST1</name>
    <name evidence="12" type="ORF">BLAG_LOCUS10688</name>
</gene>
<feature type="transmembrane region" description="Helical" evidence="11">
    <location>
        <begin position="12"/>
        <end position="32"/>
    </location>
</feature>
<feature type="transmembrane region" description="Helical" evidence="11">
    <location>
        <begin position="405"/>
        <end position="425"/>
    </location>
</feature>
<organism evidence="12 13">
    <name type="scientific">Branchiostoma lanceolatum</name>
    <name type="common">Common lancelet</name>
    <name type="synonym">Amphioxus lanceolatum</name>
    <dbReference type="NCBI Taxonomy" id="7740"/>
    <lineage>
        <taxon>Eukaryota</taxon>
        <taxon>Metazoa</taxon>
        <taxon>Chordata</taxon>
        <taxon>Cephalochordata</taxon>
        <taxon>Leptocardii</taxon>
        <taxon>Amphioxiformes</taxon>
        <taxon>Branchiostomatidae</taxon>
        <taxon>Branchiostoma</taxon>
    </lineage>
</organism>
<evidence type="ECO:0000256" key="11">
    <source>
        <dbReference type="SAM" id="Phobius"/>
    </source>
</evidence>
<evidence type="ECO:0000313" key="12">
    <source>
        <dbReference type="EMBL" id="CAH1249665.1"/>
    </source>
</evidence>
<dbReference type="EMBL" id="OV696702">
    <property type="protein sequence ID" value="CAH1249665.1"/>
    <property type="molecule type" value="Genomic_DNA"/>
</dbReference>
<evidence type="ECO:0000256" key="3">
    <source>
        <dbReference type="ARBA" id="ARBA00022679"/>
    </source>
</evidence>
<evidence type="ECO:0000256" key="10">
    <source>
        <dbReference type="SAM" id="MobiDB-lite"/>
    </source>
</evidence>
<comment type="similarity">
    <text evidence="2">Belongs to the galactose-3-O-sulfotransferase family.</text>
</comment>
<keyword evidence="6 11" id="KW-1133">Transmembrane helix</keyword>
<comment type="subcellular location">
    <subcellularLocation>
        <location evidence="1">Golgi apparatus membrane</location>
        <topology evidence="1">Single-pass type II membrane protein</topology>
    </subcellularLocation>
</comment>
<evidence type="ECO:0000256" key="9">
    <source>
        <dbReference type="ARBA" id="ARBA00023180"/>
    </source>
</evidence>
<dbReference type="SUPFAM" id="SSF52540">
    <property type="entry name" value="P-loop containing nucleoside triphosphate hydrolases"/>
    <property type="match status" value="4"/>
</dbReference>
<evidence type="ECO:0000256" key="2">
    <source>
        <dbReference type="ARBA" id="ARBA00008124"/>
    </source>
</evidence>
<feature type="region of interest" description="Disordered" evidence="10">
    <location>
        <begin position="1008"/>
        <end position="1035"/>
    </location>
</feature>
<keyword evidence="5" id="KW-0735">Signal-anchor</keyword>
<dbReference type="GO" id="GO:0000139">
    <property type="term" value="C:Golgi membrane"/>
    <property type="evidence" value="ECO:0007669"/>
    <property type="project" value="UniProtKB-SubCell"/>
</dbReference>
<evidence type="ECO:0000256" key="4">
    <source>
        <dbReference type="ARBA" id="ARBA00022692"/>
    </source>
</evidence>
<dbReference type="InterPro" id="IPR027417">
    <property type="entry name" value="P-loop_NTPase"/>
</dbReference>
<dbReference type="GO" id="GO:0009247">
    <property type="term" value="P:glycolipid biosynthetic process"/>
    <property type="evidence" value="ECO:0007669"/>
    <property type="project" value="InterPro"/>
</dbReference>
<dbReference type="Pfam" id="PF06990">
    <property type="entry name" value="Gal-3-0_sulfotr"/>
    <property type="match status" value="4"/>
</dbReference>
<accession>A0A8J9Z9M7</accession>
<dbReference type="PANTHER" id="PTHR14647:SF87">
    <property type="entry name" value="PUTATIVE-RELATED"/>
    <property type="match status" value="1"/>
</dbReference>
<dbReference type="InterPro" id="IPR009729">
    <property type="entry name" value="Gal-3-0_sulfotransfrase"/>
</dbReference>
<dbReference type="Proteomes" id="UP000838412">
    <property type="component" value="Chromosome 17"/>
</dbReference>
<dbReference type="PANTHER" id="PTHR14647">
    <property type="entry name" value="GALACTOSE-3-O-SULFOTRANSFERASE"/>
    <property type="match status" value="1"/>
</dbReference>
<name>A0A8J9Z9M7_BRALA</name>
<dbReference type="OrthoDB" id="514299at2759"/>
<evidence type="ECO:0000256" key="7">
    <source>
        <dbReference type="ARBA" id="ARBA00023034"/>
    </source>
</evidence>
<dbReference type="Gene3D" id="3.40.50.300">
    <property type="entry name" value="P-loop containing nucleotide triphosphate hydrolases"/>
    <property type="match status" value="4"/>
</dbReference>
<keyword evidence="7" id="KW-0333">Golgi apparatus</keyword>
<proteinExistence type="inferred from homology"/>
<reference evidence="12" key="1">
    <citation type="submission" date="2022-01" db="EMBL/GenBank/DDBJ databases">
        <authorList>
            <person name="Braso-Vives M."/>
        </authorList>
    </citation>
    <scope>NUCLEOTIDE SEQUENCE</scope>
</reference>
<evidence type="ECO:0000256" key="6">
    <source>
        <dbReference type="ARBA" id="ARBA00022989"/>
    </source>
</evidence>
<evidence type="ECO:0000256" key="5">
    <source>
        <dbReference type="ARBA" id="ARBA00022968"/>
    </source>
</evidence>
<evidence type="ECO:0000256" key="1">
    <source>
        <dbReference type="ARBA" id="ARBA00004323"/>
    </source>
</evidence>
<sequence>MERVSILRQFCGLILIAVILLTLYGVLLFTTYSNNNKRLSRQSSECDTTRLGSSSDTDSNVRYIPPTCTPRTNIALAKLHKTGGTTLMQILHRVAYLKNLSIVVPTSPGRNSINLFYPRWPKPDKYLPPQGDRYNMFTFHSYFNRTILARLLGDNTKIVTVLREPLSHLRSQFNFYWMAKYYKLKGPDPILRFLENPGKYDHRRPGYRGTRNPMAGELGIDTTTLIRLTQQSMDRPPGQPMDAPAVEEIQSFLDNISKEMDLVMILEYFDESLVLLKRLMCWQLQDILYYKMLALKYAAKETEIPSNLVENHRKWDLVDYELYEHFNRTLWKKLSEEDDIREEIAHFKVVNLKVQEHCSVDGSDYQRVLTIEETKWNAKFTVTHEFCSFLKFGQITMEGVPIFRLFRGMLLLAVVTVLLYGAILFKRHNNDRVVRYNTWGVRRSIMRPRRQVMLFSVTALFLYFVISLIRKLETDTLQVSENTWQKRDDPSKLTSKRPRTKLALVKTHKTGGTTTMQILHRFAYLRNLSLVLPTVTHPGRMNTFYPHRLTPDRYLPPQGDQYDMLTYHTVYDRDTYIKLVGRDAAFVTILREPLSHLKSQFNFYNFERRFNVTGPEPFDRFLEDTGRQNSGFEKDKFIPPNCTARTKLALTKTHKTGGTTLMQIFHRFAYLHNLSVVLPTATHPGRMNLFYLKGLIPKNYLPPQTGGHDMLIYHTKYSRENYTKLLGKDAIFITILREPLGHLKSQFNFFNLAEKFKLTGPQPLFQFLKDPGKYDHDRTGSQGTRSPMSKDLGMPRDVLDGITNSINTWKPGQPLKASVLSTIETFIAKISKEMDLVMITEYYDESLVLLKRLMCWELKDILYFKMLSYSYETKAENTPKTLVENHRKWDIVDYHLYEHFNRTFWLRVKRQGEDFRDETAHFKSMHLLVLKHCTVDSPQNQGVLVIPESRWNPSFAVTATMKTAPPFCLFQSLLLVSTVMLGVMMGMLLTGQTQIRIYSVYSRERSTTETPELTYKPPESINEPSEVTNKPPDLKYNPGCVPRTKLALIKTHKTGGTTLMQILHRIAYIKDLSIIMEKNTNHGSINEFYHHGIRKEKLIPPKGKHYDILAYHTKYNREVTDKALGPNATYITLLREPLGQLRSQFNFYWMAKSFKISGPNPLAQFLKDPAKYDHRKPGYMATRNPMASDLGFGKKELVALTEEAMKSKEEVYFPRPPAMIEEFLRNMTSQMDLAMIMEYFDESLVLLKRMMCWDLQDILYFKALSFNYKAKEAEISEDLVKMHRRWDVVDYFLYDHFNRTFWNRVSKEGGDFLDEVNHFKEQNLRMQTFCLGENIEKTDEQSSLVVEETTWNSRFLITPEFCTVVKYGQFCFMTLLRDRAFQRIKNKGKPVKPIDPLNAKMKSLYEKPLCEICDIVSRDCTFNEYLTHLYHDKLISRAKTSFHPSGMGGRGKIADHV</sequence>
<keyword evidence="8 11" id="KW-0472">Membrane</keyword>
<keyword evidence="13" id="KW-1185">Reference proteome</keyword>
<dbReference type="GO" id="GO:0001733">
    <property type="term" value="F:galactosylceramide sulfotransferase activity"/>
    <property type="evidence" value="ECO:0007669"/>
    <property type="project" value="InterPro"/>
</dbReference>
<keyword evidence="4 11" id="KW-0812">Transmembrane</keyword>
<evidence type="ECO:0000313" key="13">
    <source>
        <dbReference type="Proteomes" id="UP000838412"/>
    </source>
</evidence>
<keyword evidence="3" id="KW-0808">Transferase</keyword>
<feature type="transmembrane region" description="Helical" evidence="11">
    <location>
        <begin position="452"/>
        <end position="469"/>
    </location>
</feature>
<evidence type="ECO:0000256" key="8">
    <source>
        <dbReference type="ARBA" id="ARBA00023136"/>
    </source>
</evidence>
<keyword evidence="9" id="KW-0325">Glycoprotein</keyword>